<keyword evidence="2 4" id="KW-0697">Rotamase</keyword>
<comment type="function">
    <text evidence="4">PPIases accelerate the folding of proteins. It catalyzes the cis-trans isomerization of proline imidic peptide bonds in oligopeptides.</text>
</comment>
<dbReference type="PROSITE" id="PS00170">
    <property type="entry name" value="CSA_PPIASE_1"/>
    <property type="match status" value="1"/>
</dbReference>
<dbReference type="Proteomes" id="UP000001460">
    <property type="component" value="Unassembled WGS sequence"/>
</dbReference>
<comment type="similarity">
    <text evidence="1 4">Belongs to the cyclophilin-type PPIase family.</text>
</comment>
<evidence type="ECO:0000259" key="5">
    <source>
        <dbReference type="PROSITE" id="PS50072"/>
    </source>
</evidence>
<evidence type="ECO:0000256" key="1">
    <source>
        <dbReference type="ARBA" id="ARBA00007365"/>
    </source>
</evidence>
<evidence type="ECO:0000256" key="2">
    <source>
        <dbReference type="ARBA" id="ARBA00023110"/>
    </source>
</evidence>
<dbReference type="EMBL" id="DS989728">
    <property type="protein sequence ID" value="EEA05833.1"/>
    <property type="molecule type" value="Genomic_DNA"/>
</dbReference>
<dbReference type="AlphaFoldDB" id="B6ACH9"/>
<evidence type="ECO:0000256" key="3">
    <source>
        <dbReference type="ARBA" id="ARBA00023235"/>
    </source>
</evidence>
<dbReference type="eggNOG" id="KOG0865">
    <property type="taxonomic scope" value="Eukaryota"/>
</dbReference>
<evidence type="ECO:0000313" key="7">
    <source>
        <dbReference type="Proteomes" id="UP000001460"/>
    </source>
</evidence>
<comment type="catalytic activity">
    <reaction evidence="4">
        <text>[protein]-peptidylproline (omega=180) = [protein]-peptidylproline (omega=0)</text>
        <dbReference type="Rhea" id="RHEA:16237"/>
        <dbReference type="Rhea" id="RHEA-COMP:10747"/>
        <dbReference type="Rhea" id="RHEA-COMP:10748"/>
        <dbReference type="ChEBI" id="CHEBI:83833"/>
        <dbReference type="ChEBI" id="CHEBI:83834"/>
        <dbReference type="EC" id="5.2.1.8"/>
    </reaction>
</comment>
<dbReference type="OMA" id="ENFKRTH"/>
<protein>
    <recommendedName>
        <fullName evidence="4">Peptidyl-prolyl cis-trans isomerase</fullName>
        <shortName evidence="4">PPIase</shortName>
        <ecNumber evidence="4">5.2.1.8</ecNumber>
    </recommendedName>
</protein>
<dbReference type="SUPFAM" id="SSF50891">
    <property type="entry name" value="Cyclophilin-like"/>
    <property type="match status" value="1"/>
</dbReference>
<gene>
    <name evidence="6" type="ORF">CMU_015800</name>
</gene>
<dbReference type="GO" id="GO:0003755">
    <property type="term" value="F:peptidyl-prolyl cis-trans isomerase activity"/>
    <property type="evidence" value="ECO:0007669"/>
    <property type="project" value="UniProtKB-UniRule"/>
</dbReference>
<dbReference type="InterPro" id="IPR029000">
    <property type="entry name" value="Cyclophilin-like_dom_sf"/>
</dbReference>
<dbReference type="PROSITE" id="PS50072">
    <property type="entry name" value="CSA_PPIASE_2"/>
    <property type="match status" value="1"/>
</dbReference>
<dbReference type="InterPro" id="IPR002130">
    <property type="entry name" value="Cyclophilin-type_PPIase_dom"/>
</dbReference>
<dbReference type="PRINTS" id="PR00153">
    <property type="entry name" value="CSAPPISMRASE"/>
</dbReference>
<reference evidence="6" key="1">
    <citation type="submission" date="2008-06" db="EMBL/GenBank/DDBJ databases">
        <authorList>
            <person name="Lorenzi H."/>
            <person name="Inman J."/>
            <person name="Miller J."/>
            <person name="Schobel S."/>
            <person name="Amedeo P."/>
            <person name="Caler E.V."/>
            <person name="da Silva J."/>
        </authorList>
    </citation>
    <scope>NUCLEOTIDE SEQUENCE [LARGE SCALE GENOMIC DNA]</scope>
    <source>
        <strain evidence="6">RN66</strain>
    </source>
</reference>
<dbReference type="FunFam" id="2.40.100.10:FF:000002">
    <property type="entry name" value="Peptidyl-prolyl cis-trans isomerase"/>
    <property type="match status" value="1"/>
</dbReference>
<dbReference type="EC" id="5.2.1.8" evidence="4"/>
<keyword evidence="3 4" id="KW-0413">Isomerase</keyword>
<dbReference type="Gene3D" id="2.40.100.10">
    <property type="entry name" value="Cyclophilin-like"/>
    <property type="match status" value="1"/>
</dbReference>
<dbReference type="PIRSF" id="PIRSF001467">
    <property type="entry name" value="Peptidylpro_ismrse"/>
    <property type="match status" value="1"/>
</dbReference>
<dbReference type="CDD" id="cd01926">
    <property type="entry name" value="cyclophilin_ABH_like"/>
    <property type="match status" value="1"/>
</dbReference>
<accession>B6ACH9</accession>
<evidence type="ECO:0000256" key="4">
    <source>
        <dbReference type="RuleBase" id="RU363019"/>
    </source>
</evidence>
<dbReference type="OrthoDB" id="193499at2759"/>
<dbReference type="GeneID" id="6995670"/>
<sequence length="195" mass="20953">MELNCGSEVFPTTDSQSNSLVGFIDRNTYVYFDIAIGGTPAGRIIFELFFDITPITAENFRALCTGERGIGESGINLHYKGNKFHRIIPEFMCQGGDITAGDGTGGESIYGKPFEDENFTLKHNSAGLLSMANTGPNTNLSQFFITTIPCPWLDGKHVVFGKVVSGIDVIASMERFGSSSGKTSVAIVISDCGEV</sequence>
<dbReference type="InterPro" id="IPR024936">
    <property type="entry name" value="Cyclophilin-type_PPIase"/>
</dbReference>
<name>B6ACH9_CRYMR</name>
<dbReference type="PANTHER" id="PTHR11071:SF561">
    <property type="entry name" value="PEPTIDYL-PROLYL CIS-TRANS ISOMERASE D-RELATED"/>
    <property type="match status" value="1"/>
</dbReference>
<proteinExistence type="inferred from homology"/>
<dbReference type="RefSeq" id="XP_002140182.1">
    <property type="nucleotide sequence ID" value="XM_002140146.1"/>
</dbReference>
<dbReference type="GO" id="GO:0005737">
    <property type="term" value="C:cytoplasm"/>
    <property type="evidence" value="ECO:0007669"/>
    <property type="project" value="TreeGrafter"/>
</dbReference>
<dbReference type="Pfam" id="PF00160">
    <property type="entry name" value="Pro_isomerase"/>
    <property type="match status" value="1"/>
</dbReference>
<organism evidence="6 7">
    <name type="scientific">Cryptosporidium muris (strain RN66)</name>
    <dbReference type="NCBI Taxonomy" id="441375"/>
    <lineage>
        <taxon>Eukaryota</taxon>
        <taxon>Sar</taxon>
        <taxon>Alveolata</taxon>
        <taxon>Apicomplexa</taxon>
        <taxon>Conoidasida</taxon>
        <taxon>Coccidia</taxon>
        <taxon>Eucoccidiorida</taxon>
        <taxon>Eimeriorina</taxon>
        <taxon>Cryptosporidiidae</taxon>
        <taxon>Cryptosporidium</taxon>
    </lineage>
</organism>
<dbReference type="InterPro" id="IPR020892">
    <property type="entry name" value="Cyclophilin-type_PPIase_CS"/>
</dbReference>
<dbReference type="GO" id="GO:0006457">
    <property type="term" value="P:protein folding"/>
    <property type="evidence" value="ECO:0007669"/>
    <property type="project" value="InterPro"/>
</dbReference>
<dbReference type="PANTHER" id="PTHR11071">
    <property type="entry name" value="PEPTIDYL-PROLYL CIS-TRANS ISOMERASE"/>
    <property type="match status" value="1"/>
</dbReference>
<evidence type="ECO:0000313" key="6">
    <source>
        <dbReference type="EMBL" id="EEA05833.1"/>
    </source>
</evidence>
<dbReference type="STRING" id="441375.B6ACH9"/>
<dbReference type="GO" id="GO:0016018">
    <property type="term" value="F:cyclosporin A binding"/>
    <property type="evidence" value="ECO:0007669"/>
    <property type="project" value="TreeGrafter"/>
</dbReference>
<dbReference type="VEuPathDB" id="CryptoDB:CMU_015800"/>
<keyword evidence="7" id="KW-1185">Reference proteome</keyword>
<feature type="domain" description="PPIase cyclophilin-type" evidence="5">
    <location>
        <begin position="31"/>
        <end position="194"/>
    </location>
</feature>